<dbReference type="Proteomes" id="UP000305675">
    <property type="component" value="Unassembled WGS sequence"/>
</dbReference>
<evidence type="ECO:0000256" key="5">
    <source>
        <dbReference type="ARBA" id="ARBA00023244"/>
    </source>
</evidence>
<name>A0A4U1BPU1_9GAMM</name>
<reference evidence="7 8" key="1">
    <citation type="submission" date="2019-04" db="EMBL/GenBank/DDBJ databases">
        <authorList>
            <person name="Hwang J.C."/>
        </authorList>
    </citation>
    <scope>NUCLEOTIDE SEQUENCE [LARGE SCALE GENOMIC DNA]</scope>
    <source>
        <strain evidence="7 8">IMCC35002</strain>
    </source>
</reference>
<dbReference type="Gene3D" id="3.30.160.110">
    <property type="entry name" value="Siroheme synthase, domain 2"/>
    <property type="match status" value="1"/>
</dbReference>
<dbReference type="PANTHER" id="PTHR35330">
    <property type="entry name" value="SIROHEME BIOSYNTHESIS PROTEIN MET8"/>
    <property type="match status" value="1"/>
</dbReference>
<evidence type="ECO:0000256" key="6">
    <source>
        <dbReference type="ARBA" id="ARBA00047561"/>
    </source>
</evidence>
<keyword evidence="4" id="KW-0520">NAD</keyword>
<dbReference type="PANTHER" id="PTHR35330:SF1">
    <property type="entry name" value="SIROHEME BIOSYNTHESIS PROTEIN MET8"/>
    <property type="match status" value="1"/>
</dbReference>
<dbReference type="Pfam" id="PF13241">
    <property type="entry name" value="NAD_binding_7"/>
    <property type="match status" value="1"/>
</dbReference>
<comment type="pathway">
    <text evidence="1">Porphyrin-containing compound metabolism; siroheme biosynthesis; sirohydrochlorin from precorrin-2: step 1/1.</text>
</comment>
<evidence type="ECO:0000313" key="8">
    <source>
        <dbReference type="Proteomes" id="UP000305675"/>
    </source>
</evidence>
<organism evidence="7 8">
    <name type="scientific">Ferrimonas aestuarii</name>
    <dbReference type="NCBI Taxonomy" id="2569539"/>
    <lineage>
        <taxon>Bacteria</taxon>
        <taxon>Pseudomonadati</taxon>
        <taxon>Pseudomonadota</taxon>
        <taxon>Gammaproteobacteria</taxon>
        <taxon>Alteromonadales</taxon>
        <taxon>Ferrimonadaceae</taxon>
        <taxon>Ferrimonas</taxon>
    </lineage>
</organism>
<keyword evidence="5" id="KW-0627">Porphyrin biosynthesis</keyword>
<sequence length="302" mass="33528">MRYFPLFFDTQNQSLLIVGGGEVAARKLTLWRRTQMDIVLVAPFLCQSLQLAQQRGDFHWFNGEFTDELVAGKAGVIAATNNEALNVHISHLAKAEGAWVNVVDNPEACTVITPAIVDRSPMVVAIGSEGGAPVLVKELRKRIETWLPNRLGKLAQFMAERRYRVPLSERKAVWERFLNSNGLTLEPASEQRFEAALAADSSTLKALFLSAETDSQMLPIAAVNEMQEAESVIHSRALPKAIDELCRRDAERHQLDLHQALAQPGWPKVVVVSADELPHWREQFQLQGVTTAVARCGSLETV</sequence>
<comment type="caution">
    <text evidence="7">The sequence shown here is derived from an EMBL/GenBank/DDBJ whole genome shotgun (WGS) entry which is preliminary data.</text>
</comment>
<evidence type="ECO:0000313" key="7">
    <source>
        <dbReference type="EMBL" id="TKB56599.1"/>
    </source>
</evidence>
<gene>
    <name evidence="7" type="ORF">FCL42_05550</name>
</gene>
<dbReference type="OrthoDB" id="9815856at2"/>
<keyword evidence="3" id="KW-0560">Oxidoreductase</keyword>
<evidence type="ECO:0000256" key="4">
    <source>
        <dbReference type="ARBA" id="ARBA00023027"/>
    </source>
</evidence>
<dbReference type="GO" id="GO:0004325">
    <property type="term" value="F:ferrochelatase activity"/>
    <property type="evidence" value="ECO:0007669"/>
    <property type="project" value="InterPro"/>
</dbReference>
<evidence type="ECO:0000256" key="2">
    <source>
        <dbReference type="ARBA" id="ARBA00012400"/>
    </source>
</evidence>
<dbReference type="SUPFAM" id="SSF51735">
    <property type="entry name" value="NAD(P)-binding Rossmann-fold domains"/>
    <property type="match status" value="1"/>
</dbReference>
<dbReference type="GO" id="GO:0043115">
    <property type="term" value="F:precorrin-2 dehydrogenase activity"/>
    <property type="evidence" value="ECO:0007669"/>
    <property type="project" value="UniProtKB-EC"/>
</dbReference>
<dbReference type="SUPFAM" id="SSF75615">
    <property type="entry name" value="Siroheme synthase middle domains-like"/>
    <property type="match status" value="1"/>
</dbReference>
<dbReference type="UniPathway" id="UPA00262">
    <property type="reaction ID" value="UER00222"/>
</dbReference>
<dbReference type="EC" id="1.3.1.76" evidence="2"/>
<accession>A0A4U1BPU1</accession>
<evidence type="ECO:0000256" key="3">
    <source>
        <dbReference type="ARBA" id="ARBA00023002"/>
    </source>
</evidence>
<dbReference type="Gene3D" id="3.40.50.720">
    <property type="entry name" value="NAD(P)-binding Rossmann-like Domain"/>
    <property type="match status" value="1"/>
</dbReference>
<comment type="catalytic activity">
    <reaction evidence="6">
        <text>precorrin-2 + NAD(+) = sirohydrochlorin + NADH + 2 H(+)</text>
        <dbReference type="Rhea" id="RHEA:15613"/>
        <dbReference type="ChEBI" id="CHEBI:15378"/>
        <dbReference type="ChEBI" id="CHEBI:57540"/>
        <dbReference type="ChEBI" id="CHEBI:57945"/>
        <dbReference type="ChEBI" id="CHEBI:58351"/>
        <dbReference type="ChEBI" id="CHEBI:58827"/>
        <dbReference type="EC" id="1.3.1.76"/>
    </reaction>
</comment>
<dbReference type="InterPro" id="IPR006367">
    <property type="entry name" value="Sirohaem_synthase_N"/>
</dbReference>
<dbReference type="AlphaFoldDB" id="A0A4U1BPU1"/>
<protein>
    <recommendedName>
        <fullName evidence="2">precorrin-2 dehydrogenase</fullName>
        <ecNumber evidence="2">1.3.1.76</ecNumber>
    </recommendedName>
</protein>
<proteinExistence type="predicted"/>
<dbReference type="GO" id="GO:0019354">
    <property type="term" value="P:siroheme biosynthetic process"/>
    <property type="evidence" value="ECO:0007669"/>
    <property type="project" value="UniProtKB-UniPathway"/>
</dbReference>
<dbReference type="RefSeq" id="WP_136862403.1">
    <property type="nucleotide sequence ID" value="NZ_SWCJ01000003.1"/>
</dbReference>
<dbReference type="InterPro" id="IPR036291">
    <property type="entry name" value="NAD(P)-bd_dom_sf"/>
</dbReference>
<keyword evidence="8" id="KW-1185">Reference proteome</keyword>
<dbReference type="EMBL" id="SWCJ01000003">
    <property type="protein sequence ID" value="TKB56599.1"/>
    <property type="molecule type" value="Genomic_DNA"/>
</dbReference>
<dbReference type="InterPro" id="IPR028161">
    <property type="entry name" value="Met8-like"/>
</dbReference>
<dbReference type="NCBIfam" id="TIGR01470">
    <property type="entry name" value="cysG_Nterm"/>
    <property type="match status" value="1"/>
</dbReference>
<evidence type="ECO:0000256" key="1">
    <source>
        <dbReference type="ARBA" id="ARBA00005010"/>
    </source>
</evidence>